<evidence type="ECO:0000259" key="7">
    <source>
        <dbReference type="PROSITE" id="PS01124"/>
    </source>
</evidence>
<sequence>MNILIVDDEVIVVNLLKKHIDWQGLGIHEVFTAYTAMDARRLVSGNQIDIIICDIEMPQENGLMLLAWIRENFPDIVKIILTGYPDFKYAQDAINIGVVKYLLKPVSFEELSETIRLAAEEINKKRNESLQGNAGQNVYDPKREEKIFYTNLITGDILPFTEFINKAAEVGGLARESLEPKGLVYIRLTGTQVQVKNNSILLFALSNIAEELFADITEIHLWDNIFWIIKTDNDRKQIHDMCELFISKLKGRFQGEIFAYFIRRVSLETLSERSMDLRYAAMQYRNMGQFIYDVDKLIDASMDREHSPAVQGGDCPTSAWAVVESVKNYIHGHYMEDLSRQDIEAAVHLNGDYLNRIFKKATGYSLVQYIQYYRILVSKRLLAEKTCTITEAGTKVGFDTPSYFTKVFKKWTDMTPYEYYNRSEGR</sequence>
<organism evidence="9 10">
    <name type="scientific">Eisenbergiella massiliensis</name>
    <dbReference type="NCBI Taxonomy" id="1720294"/>
    <lineage>
        <taxon>Bacteria</taxon>
        <taxon>Bacillati</taxon>
        <taxon>Bacillota</taxon>
        <taxon>Clostridia</taxon>
        <taxon>Lachnospirales</taxon>
        <taxon>Lachnospiraceae</taxon>
        <taxon>Eisenbergiella</taxon>
    </lineage>
</organism>
<dbReference type="PANTHER" id="PTHR43280:SF28">
    <property type="entry name" value="HTH-TYPE TRANSCRIPTIONAL ACTIVATOR RHAS"/>
    <property type="match status" value="1"/>
</dbReference>
<name>A0A3E3HY86_9FIRM</name>
<feature type="domain" description="HTH araC/xylS-type" evidence="7">
    <location>
        <begin position="324"/>
        <end position="422"/>
    </location>
</feature>
<evidence type="ECO:0000256" key="4">
    <source>
        <dbReference type="ARBA" id="ARBA00023163"/>
    </source>
</evidence>
<dbReference type="GO" id="GO:0003700">
    <property type="term" value="F:DNA-binding transcription factor activity"/>
    <property type="evidence" value="ECO:0007669"/>
    <property type="project" value="InterPro"/>
</dbReference>
<dbReference type="Gene3D" id="3.40.50.2300">
    <property type="match status" value="1"/>
</dbReference>
<keyword evidence="2" id="KW-0805">Transcription regulation</keyword>
<evidence type="ECO:0000259" key="8">
    <source>
        <dbReference type="PROSITE" id="PS50110"/>
    </source>
</evidence>
<dbReference type="EMBL" id="QVLV01000021">
    <property type="protein sequence ID" value="RGE56780.1"/>
    <property type="molecule type" value="Genomic_DNA"/>
</dbReference>
<feature type="modified residue" description="4-aspartylphosphate" evidence="6">
    <location>
        <position position="54"/>
    </location>
</feature>
<dbReference type="Pfam" id="PF12833">
    <property type="entry name" value="HTH_18"/>
    <property type="match status" value="1"/>
</dbReference>
<dbReference type="SUPFAM" id="SSF46689">
    <property type="entry name" value="Homeodomain-like"/>
    <property type="match status" value="2"/>
</dbReference>
<keyword evidence="10" id="KW-1185">Reference proteome</keyword>
<dbReference type="AlphaFoldDB" id="A0A3E3HY86"/>
<dbReference type="InterPro" id="IPR001789">
    <property type="entry name" value="Sig_transdc_resp-reg_receiver"/>
</dbReference>
<evidence type="ECO:0000256" key="2">
    <source>
        <dbReference type="ARBA" id="ARBA00023015"/>
    </source>
</evidence>
<dbReference type="PROSITE" id="PS01124">
    <property type="entry name" value="HTH_ARAC_FAMILY_2"/>
    <property type="match status" value="1"/>
</dbReference>
<evidence type="ECO:0000313" key="9">
    <source>
        <dbReference type="EMBL" id="RGE56780.1"/>
    </source>
</evidence>
<dbReference type="GO" id="GO:0000160">
    <property type="term" value="P:phosphorelay signal transduction system"/>
    <property type="evidence" value="ECO:0007669"/>
    <property type="project" value="InterPro"/>
</dbReference>
<dbReference type="Proteomes" id="UP000260812">
    <property type="component" value="Unassembled WGS sequence"/>
</dbReference>
<gene>
    <name evidence="9" type="ORF">DXC51_22760</name>
</gene>
<dbReference type="SMART" id="SM00448">
    <property type="entry name" value="REC"/>
    <property type="match status" value="1"/>
</dbReference>
<dbReference type="SUPFAM" id="SSF52172">
    <property type="entry name" value="CheY-like"/>
    <property type="match status" value="1"/>
</dbReference>
<keyword evidence="6" id="KW-0597">Phosphoprotein</keyword>
<dbReference type="InterPro" id="IPR011006">
    <property type="entry name" value="CheY-like_superfamily"/>
</dbReference>
<keyword evidence="4" id="KW-0804">Transcription</keyword>
<protein>
    <recommendedName>
        <fullName evidence="1">Stage 0 sporulation protein A homolog</fullName>
    </recommendedName>
</protein>
<dbReference type="GO" id="GO:0043565">
    <property type="term" value="F:sequence-specific DNA binding"/>
    <property type="evidence" value="ECO:0007669"/>
    <property type="project" value="InterPro"/>
</dbReference>
<dbReference type="GeneID" id="97989600"/>
<reference evidence="9" key="1">
    <citation type="submission" date="2018-08" db="EMBL/GenBank/DDBJ databases">
        <title>A genome reference for cultivated species of the human gut microbiota.</title>
        <authorList>
            <person name="Zou Y."/>
            <person name="Xue W."/>
            <person name="Luo G."/>
        </authorList>
    </citation>
    <scope>NUCLEOTIDE SEQUENCE [LARGE SCALE GENOMIC DNA]</scope>
    <source>
        <strain evidence="9">TF05-5AC</strain>
    </source>
</reference>
<dbReference type="PROSITE" id="PS00041">
    <property type="entry name" value="HTH_ARAC_FAMILY_1"/>
    <property type="match status" value="1"/>
</dbReference>
<dbReference type="Pfam" id="PF00072">
    <property type="entry name" value="Response_reg"/>
    <property type="match status" value="1"/>
</dbReference>
<dbReference type="RefSeq" id="WP_021639975.1">
    <property type="nucleotide sequence ID" value="NZ_QVLV01000021.1"/>
</dbReference>
<evidence type="ECO:0000313" key="10">
    <source>
        <dbReference type="Proteomes" id="UP000260812"/>
    </source>
</evidence>
<dbReference type="Gene3D" id="1.10.10.60">
    <property type="entry name" value="Homeodomain-like"/>
    <property type="match status" value="2"/>
</dbReference>
<dbReference type="CDD" id="cd17536">
    <property type="entry name" value="REC_YesN-like"/>
    <property type="match status" value="1"/>
</dbReference>
<evidence type="ECO:0000256" key="5">
    <source>
        <dbReference type="ARBA" id="ARBA00024867"/>
    </source>
</evidence>
<dbReference type="InterPro" id="IPR018060">
    <property type="entry name" value="HTH_AraC"/>
</dbReference>
<comment type="caution">
    <text evidence="9">The sequence shown here is derived from an EMBL/GenBank/DDBJ whole genome shotgun (WGS) entry which is preliminary data.</text>
</comment>
<dbReference type="PROSITE" id="PS50110">
    <property type="entry name" value="RESPONSE_REGULATORY"/>
    <property type="match status" value="1"/>
</dbReference>
<dbReference type="SMART" id="SM00342">
    <property type="entry name" value="HTH_ARAC"/>
    <property type="match status" value="1"/>
</dbReference>
<dbReference type="InterPro" id="IPR009057">
    <property type="entry name" value="Homeodomain-like_sf"/>
</dbReference>
<dbReference type="InterPro" id="IPR018062">
    <property type="entry name" value="HTH_AraC-typ_CS"/>
</dbReference>
<evidence type="ECO:0000256" key="3">
    <source>
        <dbReference type="ARBA" id="ARBA00023125"/>
    </source>
</evidence>
<accession>A0A3E3HY86</accession>
<feature type="domain" description="Response regulatory" evidence="8">
    <location>
        <begin position="2"/>
        <end position="119"/>
    </location>
</feature>
<comment type="function">
    <text evidence="5">May play the central regulatory role in sporulation. It may be an element of the effector pathway responsible for the activation of sporulation genes in response to nutritional stress. Spo0A may act in concert with spo0H (a sigma factor) to control the expression of some genes that are critical to the sporulation process.</text>
</comment>
<keyword evidence="3 9" id="KW-0238">DNA-binding</keyword>
<evidence type="ECO:0000256" key="1">
    <source>
        <dbReference type="ARBA" id="ARBA00018672"/>
    </source>
</evidence>
<proteinExistence type="predicted"/>
<dbReference type="PANTHER" id="PTHR43280">
    <property type="entry name" value="ARAC-FAMILY TRANSCRIPTIONAL REGULATOR"/>
    <property type="match status" value="1"/>
</dbReference>
<evidence type="ECO:0000256" key="6">
    <source>
        <dbReference type="PROSITE-ProRule" id="PRU00169"/>
    </source>
</evidence>